<reference evidence="2" key="1">
    <citation type="journal article" date="2019" name="Int. J. Syst. Evol. Microbiol.">
        <title>The Global Catalogue of Microorganisms (GCM) 10K type strain sequencing project: providing services to taxonomists for standard genome sequencing and annotation.</title>
        <authorList>
            <consortium name="The Broad Institute Genomics Platform"/>
            <consortium name="The Broad Institute Genome Sequencing Center for Infectious Disease"/>
            <person name="Wu L."/>
            <person name="Ma J."/>
        </authorList>
    </citation>
    <scope>NUCLEOTIDE SEQUENCE [LARGE SCALE GENOMIC DNA]</scope>
    <source>
        <strain evidence="2">JCM 17441</strain>
    </source>
</reference>
<evidence type="ECO:0000313" key="2">
    <source>
        <dbReference type="Proteomes" id="UP001500620"/>
    </source>
</evidence>
<dbReference type="EMBL" id="BAABAT010000001">
    <property type="protein sequence ID" value="GAA4243432.1"/>
    <property type="molecule type" value="Genomic_DNA"/>
</dbReference>
<dbReference type="InterPro" id="IPR049790">
    <property type="entry name" value="Rv3655c/TadE"/>
</dbReference>
<proteinExistence type="predicted"/>
<protein>
    <recommendedName>
        <fullName evidence="3">Pilus biosynthesis protein TadE</fullName>
    </recommendedName>
</protein>
<accession>A0ABP8CU30</accession>
<dbReference type="RefSeq" id="WP_345120249.1">
    <property type="nucleotide sequence ID" value="NZ_BAABAT010000001.1"/>
</dbReference>
<dbReference type="NCBIfam" id="NF041390">
    <property type="entry name" value="TadE_Rv3655c"/>
    <property type="match status" value="1"/>
</dbReference>
<organism evidence="1 2">
    <name type="scientific">Dactylosporangium darangshiense</name>
    <dbReference type="NCBI Taxonomy" id="579108"/>
    <lineage>
        <taxon>Bacteria</taxon>
        <taxon>Bacillati</taxon>
        <taxon>Actinomycetota</taxon>
        <taxon>Actinomycetes</taxon>
        <taxon>Micromonosporales</taxon>
        <taxon>Micromonosporaceae</taxon>
        <taxon>Dactylosporangium</taxon>
    </lineage>
</organism>
<keyword evidence="2" id="KW-1185">Reference proteome</keyword>
<name>A0ABP8CU30_9ACTN</name>
<dbReference type="Proteomes" id="UP001500620">
    <property type="component" value="Unassembled WGS sequence"/>
</dbReference>
<evidence type="ECO:0000313" key="1">
    <source>
        <dbReference type="EMBL" id="GAA4243432.1"/>
    </source>
</evidence>
<gene>
    <name evidence="1" type="ORF">GCM10022255_002510</name>
</gene>
<sequence>MTPVVIVFLVTCIVAITALGAKISCVDAAGAAVRAVARGEPVPDFGDGTEVAVEHDGDLVRVIVRMRVPAPMPSGFTVEERAVAMVEPQATGGS</sequence>
<evidence type="ECO:0008006" key="3">
    <source>
        <dbReference type="Google" id="ProtNLM"/>
    </source>
</evidence>
<comment type="caution">
    <text evidence="1">The sequence shown here is derived from an EMBL/GenBank/DDBJ whole genome shotgun (WGS) entry which is preliminary data.</text>
</comment>